<name>I3X9B8_SINF2</name>
<protein>
    <submittedName>
        <fullName evidence="1">Uncharacterized protein</fullName>
    </submittedName>
</protein>
<dbReference type="KEGG" id="sfd:USDA257_c39300"/>
<proteinExistence type="predicted"/>
<sequence>MLNEQVAFAAFHNQESASICNSEKLPARGLIALARWVDIARPVADVVDEAVAFRARTKA</sequence>
<dbReference type="EMBL" id="CP003563">
    <property type="protein sequence ID" value="AFL52474.1"/>
    <property type="molecule type" value="Genomic_DNA"/>
</dbReference>
<dbReference type="HOGENOM" id="CLU_2958293_0_0_5"/>
<evidence type="ECO:0000313" key="1">
    <source>
        <dbReference type="EMBL" id="AFL52474.1"/>
    </source>
</evidence>
<organism evidence="1 2">
    <name type="scientific">Sinorhizobium fredii (strain USDA 257)</name>
    <dbReference type="NCBI Taxonomy" id="1185652"/>
    <lineage>
        <taxon>Bacteria</taxon>
        <taxon>Pseudomonadati</taxon>
        <taxon>Pseudomonadota</taxon>
        <taxon>Alphaproteobacteria</taxon>
        <taxon>Hyphomicrobiales</taxon>
        <taxon>Rhizobiaceae</taxon>
        <taxon>Sinorhizobium/Ensifer group</taxon>
        <taxon>Sinorhizobium</taxon>
    </lineage>
</organism>
<accession>I3X9B8</accession>
<dbReference type="Proteomes" id="UP000006180">
    <property type="component" value="Chromosome"/>
</dbReference>
<gene>
    <name evidence="1" type="ORF">USDA257_c39300</name>
</gene>
<reference evidence="1 2" key="1">
    <citation type="journal article" date="2012" name="J. Bacteriol.">
        <title>Complete genome sequence of the broad-host-range strain Sinorhizobium fredii USDA257.</title>
        <authorList>
            <person name="Schuldes J."/>
            <person name="Rodriguez Orbegoso M."/>
            <person name="Schmeisser C."/>
            <person name="Krishnan H.B."/>
            <person name="Daniel R."/>
            <person name="Streit W.R."/>
        </authorList>
    </citation>
    <scope>NUCLEOTIDE SEQUENCE [LARGE SCALE GENOMIC DNA]</scope>
    <source>
        <strain evidence="1 2">USDA 257</strain>
    </source>
</reference>
<dbReference type="AlphaFoldDB" id="I3X9B8"/>
<evidence type="ECO:0000313" key="2">
    <source>
        <dbReference type="Proteomes" id="UP000006180"/>
    </source>
</evidence>